<keyword evidence="1" id="KW-0472">Membrane</keyword>
<name>A0A1V6S347_9EURO</name>
<reference evidence="4" key="2">
    <citation type="journal article" date="2017" name="Nat. Microbiol.">
        <title>Global analysis of biosynthetic gene clusters reveals vast potential of secondary metabolite production in Penicillium species.</title>
        <authorList>
            <person name="Nielsen J.C."/>
            <person name="Grijseels S."/>
            <person name="Prigent S."/>
            <person name="Ji B."/>
            <person name="Dainat J."/>
            <person name="Nielsen K.F."/>
            <person name="Frisvad J.C."/>
            <person name="Workman M."/>
            <person name="Nielsen J."/>
        </authorList>
    </citation>
    <scope>NUCLEOTIDE SEQUENCE [LARGE SCALE GENOMIC DNA]</scope>
    <source>
        <strain evidence="4">IBT 14082</strain>
    </source>
</reference>
<evidence type="ECO:0000313" key="3">
    <source>
        <dbReference type="EMBL" id="OQE09279.1"/>
    </source>
</evidence>
<dbReference type="Proteomes" id="UP000191342">
    <property type="component" value="Unassembled WGS sequence"/>
</dbReference>
<dbReference type="AlphaFoldDB" id="A0A1V6S347"/>
<protein>
    <submittedName>
        <fullName evidence="2">Uncharacterized protein</fullName>
    </submittedName>
</protein>
<evidence type="ECO:0000256" key="1">
    <source>
        <dbReference type="SAM" id="Phobius"/>
    </source>
</evidence>
<dbReference type="EMBL" id="MLQL01000115">
    <property type="protein sequence ID" value="OQE09279.1"/>
    <property type="molecule type" value="Genomic_DNA"/>
</dbReference>
<evidence type="ECO:0000313" key="4">
    <source>
        <dbReference type="Proteomes" id="UP000191342"/>
    </source>
</evidence>
<feature type="non-terminal residue" evidence="2">
    <location>
        <position position="80"/>
    </location>
</feature>
<organism evidence="2 4">
    <name type="scientific">Penicillium flavigenum</name>
    <dbReference type="NCBI Taxonomy" id="254877"/>
    <lineage>
        <taxon>Eukaryota</taxon>
        <taxon>Fungi</taxon>
        <taxon>Dikarya</taxon>
        <taxon>Ascomycota</taxon>
        <taxon>Pezizomycotina</taxon>
        <taxon>Eurotiomycetes</taxon>
        <taxon>Eurotiomycetidae</taxon>
        <taxon>Eurotiales</taxon>
        <taxon>Aspergillaceae</taxon>
        <taxon>Penicillium</taxon>
    </lineage>
</organism>
<feature type="transmembrane region" description="Helical" evidence="1">
    <location>
        <begin position="35"/>
        <end position="54"/>
    </location>
</feature>
<reference evidence="2" key="1">
    <citation type="submission" date="2016-10" db="EMBL/GenBank/DDBJ databases">
        <title>Uncovering the secondary metabolism of Penicillium species provides insights into the evolution of 6-MSA pathways.</title>
        <authorList>
            <person name="Nielsen J.C."/>
            <person name="Nielsen J."/>
        </authorList>
    </citation>
    <scope>NUCLEOTIDE SEQUENCE [LARGE SCALE GENOMIC DNA]</scope>
    <source>
        <strain evidence="2">IBT 14082</strain>
    </source>
</reference>
<keyword evidence="1" id="KW-0812">Transmembrane</keyword>
<comment type="caution">
    <text evidence="2">The sequence shown here is derived from an EMBL/GenBank/DDBJ whole genome shotgun (WGS) entry which is preliminary data.</text>
</comment>
<dbReference type="EMBL" id="MLQL01000143">
    <property type="protein sequence ID" value="OQE08170.1"/>
    <property type="molecule type" value="Genomic_DNA"/>
</dbReference>
<dbReference type="OrthoDB" id="4373019at2759"/>
<evidence type="ECO:0000313" key="2">
    <source>
        <dbReference type="EMBL" id="OQE08170.1"/>
    </source>
</evidence>
<keyword evidence="1" id="KW-1133">Transmembrane helix</keyword>
<proteinExistence type="predicted"/>
<sequence length="80" mass="9361">DALIRRKQPNLTDHDRGPHPVFDRQYDSATFMKKFGCFLGAWFTYAFLATWQIIGFQTTAYDAGTNYGIFLVRPQWPRLN</sequence>
<feature type="non-terminal residue" evidence="2">
    <location>
        <position position="1"/>
    </location>
</feature>
<accession>A0A1V6S347</accession>
<keyword evidence="4" id="KW-1185">Reference proteome</keyword>
<gene>
    <name evidence="3" type="ORF">PENFLA_c115G09729</name>
    <name evidence="2" type="ORF">PENFLA_c143G08952</name>
</gene>